<evidence type="ECO:0000256" key="1">
    <source>
        <dbReference type="ARBA" id="ARBA00006890"/>
    </source>
</evidence>
<dbReference type="eggNOG" id="COG1210">
    <property type="taxonomic scope" value="Bacteria"/>
</dbReference>
<protein>
    <recommendedName>
        <fullName evidence="2">UTP--glucose-1-phosphate uridylyltransferase</fullName>
        <ecNumber evidence="2">2.7.7.9</ecNumber>
    </recommendedName>
</protein>
<keyword evidence="4 7" id="KW-0548">Nucleotidyltransferase</keyword>
<dbReference type="Gene3D" id="3.90.550.10">
    <property type="entry name" value="Spore Coat Polysaccharide Biosynthesis Protein SpsA, Chain A"/>
    <property type="match status" value="1"/>
</dbReference>
<dbReference type="AlphaFoldDB" id="C5J744"/>
<keyword evidence="3" id="KW-0808">Transferase</keyword>
<dbReference type="InterPro" id="IPR005835">
    <property type="entry name" value="NTP_transferase_dom"/>
</dbReference>
<organism evidence="7 8">
    <name type="scientific">Mesomycoplasma conjunctivae (strain ATCC 25834 / NCTC 10147 / HRC/581)</name>
    <name type="common">Mycoplasma conjunctivae</name>
    <dbReference type="NCBI Taxonomy" id="572263"/>
    <lineage>
        <taxon>Bacteria</taxon>
        <taxon>Bacillati</taxon>
        <taxon>Mycoplasmatota</taxon>
        <taxon>Mycoplasmoidales</taxon>
        <taxon>Metamycoplasmataceae</taxon>
        <taxon>Mesomycoplasma</taxon>
    </lineage>
</organism>
<comment type="catalytic activity">
    <reaction evidence="5">
        <text>alpha-D-glucose 1-phosphate + UTP + H(+) = UDP-alpha-D-glucose + diphosphate</text>
        <dbReference type="Rhea" id="RHEA:19889"/>
        <dbReference type="ChEBI" id="CHEBI:15378"/>
        <dbReference type="ChEBI" id="CHEBI:33019"/>
        <dbReference type="ChEBI" id="CHEBI:46398"/>
        <dbReference type="ChEBI" id="CHEBI:58601"/>
        <dbReference type="ChEBI" id="CHEBI:58885"/>
        <dbReference type="EC" id="2.7.7.9"/>
    </reaction>
</comment>
<evidence type="ECO:0000256" key="2">
    <source>
        <dbReference type="ARBA" id="ARBA00012415"/>
    </source>
</evidence>
<dbReference type="PANTHER" id="PTHR43197">
    <property type="entry name" value="UTP--GLUCOSE-1-PHOSPHATE URIDYLYLTRANSFERASE"/>
    <property type="match status" value="1"/>
</dbReference>
<accession>C5J744</accession>
<dbReference type="InterPro" id="IPR005771">
    <property type="entry name" value="GalU_uridylyltTrfase_bac/arc"/>
</dbReference>
<gene>
    <name evidence="7" type="primary">galU</name>
    <name evidence="7" type="ordered locus">MCJ_006120</name>
</gene>
<evidence type="ECO:0000256" key="5">
    <source>
        <dbReference type="ARBA" id="ARBA00048128"/>
    </source>
</evidence>
<feature type="domain" description="Nucleotidyl transferase" evidence="6">
    <location>
        <begin position="6"/>
        <end position="268"/>
    </location>
</feature>
<proteinExistence type="inferred from homology"/>
<evidence type="ECO:0000313" key="8">
    <source>
        <dbReference type="Proteomes" id="UP000001491"/>
    </source>
</evidence>
<dbReference type="InterPro" id="IPR029044">
    <property type="entry name" value="Nucleotide-diphossugar_trans"/>
</dbReference>
<reference evidence="8" key="1">
    <citation type="journal article" date="2009" name="BMC Bioinformatics">
        <title>The Mycoplasma conjunctivae genome sequencing, annotation and analysis.</title>
        <authorList>
            <person name="Calderon-Copete S.P."/>
            <person name="Wigger G."/>
            <person name="Wunderlin C."/>
            <person name="Schmidheini T."/>
            <person name="Frey J."/>
            <person name="Quail M.A."/>
            <person name="Falquet L."/>
        </authorList>
    </citation>
    <scope>NUCLEOTIDE SEQUENCE [LARGE SCALE GENOMIC DNA]</scope>
    <source>
        <strain evidence="8">ATCC 25834 / NCTC 10147 / HRC/581</strain>
    </source>
</reference>
<dbReference type="Proteomes" id="UP000001491">
    <property type="component" value="Chromosome"/>
</dbReference>
<dbReference type="EMBL" id="FM864216">
    <property type="protein sequence ID" value="CAT05307.1"/>
    <property type="molecule type" value="Genomic_DNA"/>
</dbReference>
<dbReference type="GO" id="GO:0003983">
    <property type="term" value="F:UTP:glucose-1-phosphate uridylyltransferase activity"/>
    <property type="evidence" value="ECO:0007669"/>
    <property type="project" value="UniProtKB-EC"/>
</dbReference>
<dbReference type="EC" id="2.7.7.9" evidence="2"/>
<dbReference type="GO" id="GO:0006011">
    <property type="term" value="P:UDP-alpha-D-glucose metabolic process"/>
    <property type="evidence" value="ECO:0007669"/>
    <property type="project" value="InterPro"/>
</dbReference>
<dbReference type="PANTHER" id="PTHR43197:SF1">
    <property type="entry name" value="UTP--GLUCOSE-1-PHOSPHATE URIDYLYLTRANSFERASE"/>
    <property type="match status" value="1"/>
</dbReference>
<evidence type="ECO:0000256" key="4">
    <source>
        <dbReference type="ARBA" id="ARBA00022695"/>
    </source>
</evidence>
<sequence>MKVKKCIIPAAGWGTRFLPLTKIVHKELVPVLAKPIIDYLIQEAFDAGIEEVYLILSPRKVEIMDYFRKYDALEEQLESQRKDELLKIVRTTNREAKIKVVYQNEQLGLGHAIAVARHKIKNEPFAVILGDDLIDSKTPCIADLIEVYKKTNSSVVGVTDIEISESNKYGIVIPKDQKQRNESIFEISGAIEKPNPEVAPSNKAIIGRYVFTPEIMNILANLKPGVNNEIQLADAFTNLLKNQSIYAFNIKDQRYDLGSVEGFIKANIDFALKDPSLKETITNFLKSKKL</sequence>
<dbReference type="KEGG" id="mco:MCJ_006120"/>
<dbReference type="SUPFAM" id="SSF53448">
    <property type="entry name" value="Nucleotide-diphospho-sugar transferases"/>
    <property type="match status" value="1"/>
</dbReference>
<dbReference type="Pfam" id="PF00483">
    <property type="entry name" value="NTP_transferase"/>
    <property type="match status" value="1"/>
</dbReference>
<comment type="similarity">
    <text evidence="1">Belongs to the UDPGP type 2 family.</text>
</comment>
<dbReference type="HOGENOM" id="CLU_029499_1_0_14"/>
<name>C5J744_MESCH</name>
<dbReference type="CDD" id="cd02541">
    <property type="entry name" value="UGPase_prokaryotic"/>
    <property type="match status" value="1"/>
</dbReference>
<evidence type="ECO:0000256" key="3">
    <source>
        <dbReference type="ARBA" id="ARBA00022679"/>
    </source>
</evidence>
<evidence type="ECO:0000259" key="6">
    <source>
        <dbReference type="Pfam" id="PF00483"/>
    </source>
</evidence>
<evidence type="ECO:0000313" key="7">
    <source>
        <dbReference type="EMBL" id="CAT05307.1"/>
    </source>
</evidence>
<keyword evidence="8" id="KW-1185">Reference proteome</keyword>